<dbReference type="PANTHER" id="PTHR25462:SF296">
    <property type="entry name" value="MEIOTIC P26, ISOFORM F"/>
    <property type="match status" value="1"/>
</dbReference>
<sequence>MAHKGSKDDSTLCQICNNDNAEMFCAFCESKLCKICVGSHIAEDPQKHKIVKHQDRKRTVVLPKCASHLNERCENFCKECDTPVCSSCVSSDSHERHKFLNILDIFKKKKEIINNDTDELEKDIMPSYEDIIMQVKTEKKKVEKEFETLLNNMEKRRKMWHQEIDNIVDALKKNACDMKIKQITAQKEHLQTLKTLLSEVQKSILLNRNISESPDVSKSLTYTNKNTSLKRFPSKLEISVPCFQPQAIKREMLQQMFGIITGFSISNKEEGYKLKTRPSAMSNGTNAKS</sequence>
<name>A0A8B8ATE9_CRAVI</name>
<keyword evidence="4" id="KW-1185">Reference proteome</keyword>
<reference evidence="5" key="1">
    <citation type="submission" date="2025-08" db="UniProtKB">
        <authorList>
            <consortium name="RefSeq"/>
        </authorList>
    </citation>
    <scope>IDENTIFICATION</scope>
    <source>
        <tissue evidence="5">Whole sample</tissue>
    </source>
</reference>
<evidence type="ECO:0000313" key="5">
    <source>
        <dbReference type="RefSeq" id="XP_022294647.1"/>
    </source>
</evidence>
<dbReference type="GeneID" id="111104801"/>
<dbReference type="Pfam" id="PF00643">
    <property type="entry name" value="zf-B_box"/>
    <property type="match status" value="2"/>
</dbReference>
<dbReference type="OrthoDB" id="6075608at2759"/>
<dbReference type="SMART" id="SM00336">
    <property type="entry name" value="BBOX"/>
    <property type="match status" value="2"/>
</dbReference>
<accession>A0A8B8ATE9</accession>
<dbReference type="KEGG" id="cvn:111104801"/>
<evidence type="ECO:0000313" key="4">
    <source>
        <dbReference type="Proteomes" id="UP000694844"/>
    </source>
</evidence>
<keyword evidence="2" id="KW-0175">Coiled coil</keyword>
<dbReference type="SUPFAM" id="SSF57845">
    <property type="entry name" value="B-box zinc-binding domain"/>
    <property type="match status" value="1"/>
</dbReference>
<proteinExistence type="predicted"/>
<dbReference type="PANTHER" id="PTHR25462">
    <property type="entry name" value="BONUS, ISOFORM C-RELATED"/>
    <property type="match status" value="1"/>
</dbReference>
<organism evidence="4 5">
    <name type="scientific">Crassostrea virginica</name>
    <name type="common">Eastern oyster</name>
    <dbReference type="NCBI Taxonomy" id="6565"/>
    <lineage>
        <taxon>Eukaryota</taxon>
        <taxon>Metazoa</taxon>
        <taxon>Spiralia</taxon>
        <taxon>Lophotrochozoa</taxon>
        <taxon>Mollusca</taxon>
        <taxon>Bivalvia</taxon>
        <taxon>Autobranchia</taxon>
        <taxon>Pteriomorphia</taxon>
        <taxon>Ostreida</taxon>
        <taxon>Ostreoidea</taxon>
        <taxon>Ostreidae</taxon>
        <taxon>Crassostrea</taxon>
    </lineage>
</organism>
<gene>
    <name evidence="5" type="primary">LOC111104801</name>
</gene>
<dbReference type="Gene3D" id="3.30.160.60">
    <property type="entry name" value="Classic Zinc Finger"/>
    <property type="match status" value="1"/>
</dbReference>
<feature type="coiled-coil region" evidence="2">
    <location>
        <begin position="103"/>
        <end position="159"/>
    </location>
</feature>
<dbReference type="PROSITE" id="PS50119">
    <property type="entry name" value="ZF_BBOX"/>
    <property type="match status" value="2"/>
</dbReference>
<protein>
    <submittedName>
        <fullName evidence="5">Tripartite motif-containing protein 45-like</fullName>
    </submittedName>
</protein>
<dbReference type="RefSeq" id="XP_022294647.1">
    <property type="nucleotide sequence ID" value="XM_022438939.1"/>
</dbReference>
<feature type="domain" description="B box-type" evidence="3">
    <location>
        <begin position="8"/>
        <end position="53"/>
    </location>
</feature>
<keyword evidence="1" id="KW-0862">Zinc</keyword>
<dbReference type="GO" id="GO:0008270">
    <property type="term" value="F:zinc ion binding"/>
    <property type="evidence" value="ECO:0007669"/>
    <property type="project" value="UniProtKB-KW"/>
</dbReference>
<evidence type="ECO:0000256" key="2">
    <source>
        <dbReference type="SAM" id="Coils"/>
    </source>
</evidence>
<keyword evidence="1" id="KW-0479">Metal-binding</keyword>
<dbReference type="InterPro" id="IPR000315">
    <property type="entry name" value="Znf_B-box"/>
</dbReference>
<evidence type="ECO:0000259" key="3">
    <source>
        <dbReference type="PROSITE" id="PS50119"/>
    </source>
</evidence>
<dbReference type="InterPro" id="IPR047153">
    <property type="entry name" value="TRIM45/56/19-like"/>
</dbReference>
<evidence type="ECO:0000256" key="1">
    <source>
        <dbReference type="PROSITE-ProRule" id="PRU00024"/>
    </source>
</evidence>
<feature type="domain" description="B box-type" evidence="3">
    <location>
        <begin position="65"/>
        <end position="102"/>
    </location>
</feature>
<keyword evidence="1" id="KW-0863">Zinc-finger</keyword>
<dbReference type="Proteomes" id="UP000694844">
    <property type="component" value="Chromosome 7"/>
</dbReference>
<dbReference type="AlphaFoldDB" id="A0A8B8ATE9"/>